<feature type="repeat" description="ANK" evidence="3">
    <location>
        <begin position="110"/>
        <end position="142"/>
    </location>
</feature>
<sequence>MKPLVPEAEDAVVRLTDTLTEASIPEGEPEVFHAVRYGDTDMIMRQLRAGFDINTTFNGGSYTLTASTMSHRIHTTQYAALHLAVIHSTYQVLRELLNTEGVDINITDEQRRTPLHFAVVANRRSVIQLLVELGCNIDVQSSSGRTPLLDAVISDQLDSARMLIDLGADLNLTDTKGTSPLHHLCFSRRPHQDFIQLLLSKKCNVNITNLKGSTPLMFACSLRNLPTRDDNGMTAIQFCVGHKTRLSSLLLCLMHNGADINIIDRKGRTLLDMAIGNMSLTTIVALLLADVPRDAAIMQQENMLYLFERLPEFRAWISEEVQSPRSLKRLCRGYIRGQLGPEGLMHVSSFDLPRVLQDFILCRDIDPEDLNVI</sequence>
<feature type="repeat" description="ANK" evidence="3">
    <location>
        <begin position="76"/>
        <end position="109"/>
    </location>
</feature>
<keyword evidence="1" id="KW-0677">Repeat</keyword>
<gene>
    <name evidence="5" type="ORF">MAR_024206</name>
</gene>
<evidence type="ECO:0000256" key="1">
    <source>
        <dbReference type="ARBA" id="ARBA00022737"/>
    </source>
</evidence>
<feature type="domain" description="SOCS box" evidence="4">
    <location>
        <begin position="323"/>
        <end position="366"/>
    </location>
</feature>
<evidence type="ECO:0000313" key="5">
    <source>
        <dbReference type="EMBL" id="WAQ99833.1"/>
    </source>
</evidence>
<evidence type="ECO:0000313" key="6">
    <source>
        <dbReference type="Proteomes" id="UP001164746"/>
    </source>
</evidence>
<dbReference type="InterPro" id="IPR036036">
    <property type="entry name" value="SOCS_box-like_dom_sf"/>
</dbReference>
<protein>
    <submittedName>
        <fullName evidence="5">DAPK1-like protein</fullName>
    </submittedName>
</protein>
<evidence type="ECO:0000259" key="4">
    <source>
        <dbReference type="PROSITE" id="PS50225"/>
    </source>
</evidence>
<proteinExistence type="predicted"/>
<dbReference type="InterPro" id="IPR050745">
    <property type="entry name" value="Multifunctional_regulatory"/>
</dbReference>
<evidence type="ECO:0000256" key="3">
    <source>
        <dbReference type="PROSITE-ProRule" id="PRU00023"/>
    </source>
</evidence>
<dbReference type="SUPFAM" id="SSF158235">
    <property type="entry name" value="SOCS box-like"/>
    <property type="match status" value="1"/>
</dbReference>
<reference evidence="5" key="1">
    <citation type="submission" date="2022-11" db="EMBL/GenBank/DDBJ databases">
        <title>Centuries of genome instability and evolution in soft-shell clam transmissible cancer (bioRxiv).</title>
        <authorList>
            <person name="Hart S.F.M."/>
            <person name="Yonemitsu M.A."/>
            <person name="Giersch R.M."/>
            <person name="Beal B.F."/>
            <person name="Arriagada G."/>
            <person name="Davis B.W."/>
            <person name="Ostrander E.A."/>
            <person name="Goff S.P."/>
            <person name="Metzger M.J."/>
        </authorList>
    </citation>
    <scope>NUCLEOTIDE SEQUENCE</scope>
    <source>
        <strain evidence="5">MELC-2E11</strain>
        <tissue evidence="5">Siphon/mantle</tissue>
    </source>
</reference>
<dbReference type="PROSITE" id="PS50088">
    <property type="entry name" value="ANK_REPEAT"/>
    <property type="match status" value="3"/>
</dbReference>
<dbReference type="SUPFAM" id="SSF48403">
    <property type="entry name" value="Ankyrin repeat"/>
    <property type="match status" value="1"/>
</dbReference>
<dbReference type="Pfam" id="PF12796">
    <property type="entry name" value="Ank_2"/>
    <property type="match status" value="1"/>
</dbReference>
<dbReference type="Proteomes" id="UP001164746">
    <property type="component" value="Chromosome 3"/>
</dbReference>
<dbReference type="Gene3D" id="1.25.40.20">
    <property type="entry name" value="Ankyrin repeat-containing domain"/>
    <property type="match status" value="3"/>
</dbReference>
<dbReference type="Pfam" id="PF00023">
    <property type="entry name" value="Ank"/>
    <property type="match status" value="1"/>
</dbReference>
<dbReference type="InterPro" id="IPR036770">
    <property type="entry name" value="Ankyrin_rpt-contain_sf"/>
</dbReference>
<dbReference type="Gene3D" id="1.10.750.20">
    <property type="entry name" value="SOCS box"/>
    <property type="match status" value="1"/>
</dbReference>
<name>A0ABY7DSF4_MYAAR</name>
<keyword evidence="2 3" id="KW-0040">ANK repeat</keyword>
<dbReference type="Pfam" id="PF07525">
    <property type="entry name" value="SOCS_box"/>
    <property type="match status" value="1"/>
</dbReference>
<organism evidence="5 6">
    <name type="scientific">Mya arenaria</name>
    <name type="common">Soft-shell clam</name>
    <dbReference type="NCBI Taxonomy" id="6604"/>
    <lineage>
        <taxon>Eukaryota</taxon>
        <taxon>Metazoa</taxon>
        <taxon>Spiralia</taxon>
        <taxon>Lophotrochozoa</taxon>
        <taxon>Mollusca</taxon>
        <taxon>Bivalvia</taxon>
        <taxon>Autobranchia</taxon>
        <taxon>Heteroconchia</taxon>
        <taxon>Euheterodonta</taxon>
        <taxon>Imparidentia</taxon>
        <taxon>Neoheterodontei</taxon>
        <taxon>Myida</taxon>
        <taxon>Myoidea</taxon>
        <taxon>Myidae</taxon>
        <taxon>Mya</taxon>
    </lineage>
</organism>
<keyword evidence="6" id="KW-1185">Reference proteome</keyword>
<dbReference type="InterPro" id="IPR001496">
    <property type="entry name" value="SOCS_box"/>
</dbReference>
<dbReference type="SMART" id="SM00248">
    <property type="entry name" value="ANK"/>
    <property type="match status" value="7"/>
</dbReference>
<evidence type="ECO:0000256" key="2">
    <source>
        <dbReference type="ARBA" id="ARBA00023043"/>
    </source>
</evidence>
<dbReference type="PROSITE" id="PS50225">
    <property type="entry name" value="SOCS"/>
    <property type="match status" value="1"/>
</dbReference>
<dbReference type="CDD" id="cd03716">
    <property type="entry name" value="SOCS_ASB_like"/>
    <property type="match status" value="1"/>
</dbReference>
<dbReference type="PANTHER" id="PTHR24189">
    <property type="entry name" value="MYOTROPHIN"/>
    <property type="match status" value="1"/>
</dbReference>
<dbReference type="InterPro" id="IPR002110">
    <property type="entry name" value="Ankyrin_rpt"/>
</dbReference>
<accession>A0ABY7DSF4</accession>
<dbReference type="EMBL" id="CP111014">
    <property type="protein sequence ID" value="WAQ99833.1"/>
    <property type="molecule type" value="Genomic_DNA"/>
</dbReference>
<dbReference type="PROSITE" id="PS50297">
    <property type="entry name" value="ANK_REP_REGION"/>
    <property type="match status" value="2"/>
</dbReference>
<dbReference type="SMART" id="SM00969">
    <property type="entry name" value="SOCS_box"/>
    <property type="match status" value="1"/>
</dbReference>
<feature type="repeat" description="ANK" evidence="3">
    <location>
        <begin position="143"/>
        <end position="175"/>
    </location>
</feature>